<name>A0ABY5ALL9_9CYAN</name>
<evidence type="ECO:0000313" key="2">
    <source>
        <dbReference type="EMBL" id="USR90102.1"/>
    </source>
</evidence>
<feature type="signal peptide" evidence="1">
    <location>
        <begin position="1"/>
        <end position="26"/>
    </location>
</feature>
<organism evidence="2 3">
    <name type="scientific">Phormidium yuhuli AB48</name>
    <dbReference type="NCBI Taxonomy" id="2940671"/>
    <lineage>
        <taxon>Bacteria</taxon>
        <taxon>Bacillati</taxon>
        <taxon>Cyanobacteriota</taxon>
        <taxon>Cyanophyceae</taxon>
        <taxon>Oscillatoriophycideae</taxon>
        <taxon>Oscillatoriales</taxon>
        <taxon>Oscillatoriaceae</taxon>
        <taxon>Phormidium</taxon>
        <taxon>Phormidium yuhuli</taxon>
    </lineage>
</organism>
<gene>
    <name evidence="2" type="ORF">NEA10_14775</name>
</gene>
<dbReference type="Proteomes" id="UP001056708">
    <property type="component" value="Chromosome"/>
</dbReference>
<feature type="chain" id="PRO_5047390370" evidence="1">
    <location>
        <begin position="27"/>
        <end position="163"/>
    </location>
</feature>
<dbReference type="RefSeq" id="WP_252661823.1">
    <property type="nucleotide sequence ID" value="NZ_CP098611.1"/>
</dbReference>
<dbReference type="EMBL" id="CP098611">
    <property type="protein sequence ID" value="USR90102.1"/>
    <property type="molecule type" value="Genomic_DNA"/>
</dbReference>
<reference evidence="2" key="1">
    <citation type="submission" date="2022-06" db="EMBL/GenBank/DDBJ databases">
        <title>Genome sequence of Phormidium yuhuli AB48 isolated from an industrial photobioreactor environment.</title>
        <authorList>
            <person name="Qiu Y."/>
            <person name="Noonan A.J.C."/>
            <person name="Dofher K."/>
            <person name="Koch M."/>
            <person name="Kieft B."/>
            <person name="Lin X."/>
            <person name="Ziels R.M."/>
            <person name="Hallam S.J."/>
        </authorList>
    </citation>
    <scope>NUCLEOTIDE SEQUENCE</scope>
    <source>
        <strain evidence="2">AB48</strain>
    </source>
</reference>
<accession>A0ABY5ALL9</accession>
<evidence type="ECO:0000313" key="3">
    <source>
        <dbReference type="Proteomes" id="UP001056708"/>
    </source>
</evidence>
<keyword evidence="1" id="KW-0732">Signal</keyword>
<protein>
    <submittedName>
        <fullName evidence="2">Uncharacterized protein</fullName>
    </submittedName>
</protein>
<keyword evidence="3" id="KW-1185">Reference proteome</keyword>
<sequence>MCSNLEKLGWALAPSLVVGMATSATAQVIPEDLLPQRPHSPPVMSQPMMVGQFDGHPLFCFPETGAQSSPQGGYCVVILPFPDGSQQAVEGMELFVTLQVPETNPYLNLPVIQGFPQDGSRETLLEVDSPDLPVERVDGSLPRPSRVFRRFGRPIPRTVEPLW</sequence>
<evidence type="ECO:0000256" key="1">
    <source>
        <dbReference type="SAM" id="SignalP"/>
    </source>
</evidence>
<proteinExistence type="predicted"/>